<keyword evidence="5" id="KW-0190">Covalent protein-DNA linkage</keyword>
<dbReference type="Gene3D" id="6.10.140.100">
    <property type="match status" value="1"/>
</dbReference>
<dbReference type="Gene3D" id="3.90.1680.10">
    <property type="entry name" value="SOS response associated peptidase-like"/>
    <property type="match status" value="1"/>
</dbReference>
<evidence type="ECO:0000256" key="4">
    <source>
        <dbReference type="ARBA" id="ARBA00022801"/>
    </source>
</evidence>
<gene>
    <name evidence="9" type="ORF">BGW38_001346</name>
</gene>
<accession>A0A9P6KE70</accession>
<dbReference type="InterPro" id="IPR003903">
    <property type="entry name" value="UIM_dom"/>
</dbReference>
<evidence type="ECO:0000313" key="9">
    <source>
        <dbReference type="EMBL" id="KAF9581588.1"/>
    </source>
</evidence>
<keyword evidence="6" id="KW-0238">DNA-binding</keyword>
<protein>
    <recommendedName>
        <fullName evidence="11">Abasic site processing protein</fullName>
    </recommendedName>
</protein>
<comment type="caution">
    <text evidence="9">The sequence shown here is derived from an EMBL/GenBank/DDBJ whole genome shotgun (WGS) entry which is preliminary data.</text>
</comment>
<feature type="compositionally biased region" description="Basic and acidic residues" evidence="8">
    <location>
        <begin position="334"/>
        <end position="345"/>
    </location>
</feature>
<feature type="compositionally biased region" description="Basic and acidic residues" evidence="8">
    <location>
        <begin position="493"/>
        <end position="504"/>
    </location>
</feature>
<evidence type="ECO:0008006" key="11">
    <source>
        <dbReference type="Google" id="ProtNLM"/>
    </source>
</evidence>
<evidence type="ECO:0000256" key="7">
    <source>
        <dbReference type="ARBA" id="ARBA00023239"/>
    </source>
</evidence>
<evidence type="ECO:0000313" key="10">
    <source>
        <dbReference type="Proteomes" id="UP000780801"/>
    </source>
</evidence>
<keyword evidence="7" id="KW-0456">Lyase</keyword>
<reference evidence="9" key="1">
    <citation type="journal article" date="2020" name="Fungal Divers.">
        <title>Resolving the Mortierellaceae phylogeny through synthesis of multi-gene phylogenetics and phylogenomics.</title>
        <authorList>
            <person name="Vandepol N."/>
            <person name="Liber J."/>
            <person name="Desiro A."/>
            <person name="Na H."/>
            <person name="Kennedy M."/>
            <person name="Barry K."/>
            <person name="Grigoriev I.V."/>
            <person name="Miller A.N."/>
            <person name="O'Donnell K."/>
            <person name="Stajich J.E."/>
            <person name="Bonito G."/>
        </authorList>
    </citation>
    <scope>NUCLEOTIDE SEQUENCE</scope>
    <source>
        <strain evidence="9">KOD1015</strain>
    </source>
</reference>
<keyword evidence="4" id="KW-0378">Hydrolase</keyword>
<evidence type="ECO:0000256" key="3">
    <source>
        <dbReference type="ARBA" id="ARBA00022763"/>
    </source>
</evidence>
<comment type="similarity">
    <text evidence="1">Belongs to the SOS response-associated peptidase family.</text>
</comment>
<name>A0A9P6KE70_9FUNG</name>
<dbReference type="PANTHER" id="PTHR13604">
    <property type="entry name" value="DC12-RELATED"/>
    <property type="match status" value="1"/>
</dbReference>
<keyword evidence="2" id="KW-0645">Protease</keyword>
<dbReference type="GO" id="GO:0008233">
    <property type="term" value="F:peptidase activity"/>
    <property type="evidence" value="ECO:0007669"/>
    <property type="project" value="UniProtKB-KW"/>
</dbReference>
<dbReference type="PANTHER" id="PTHR13604:SF0">
    <property type="entry name" value="ABASIC SITE PROCESSING PROTEIN HMCES"/>
    <property type="match status" value="1"/>
</dbReference>
<dbReference type="PROSITE" id="PS50330">
    <property type="entry name" value="UIM"/>
    <property type="match status" value="1"/>
</dbReference>
<dbReference type="SUPFAM" id="SSF143081">
    <property type="entry name" value="BB1717-like"/>
    <property type="match status" value="1"/>
</dbReference>
<feature type="compositionally biased region" description="Basic and acidic residues" evidence="8">
    <location>
        <begin position="514"/>
        <end position="524"/>
    </location>
</feature>
<dbReference type="Proteomes" id="UP000780801">
    <property type="component" value="Unassembled WGS sequence"/>
</dbReference>
<dbReference type="Pfam" id="PF02586">
    <property type="entry name" value="SRAP"/>
    <property type="match status" value="1"/>
</dbReference>
<evidence type="ECO:0000256" key="8">
    <source>
        <dbReference type="SAM" id="MobiDB-lite"/>
    </source>
</evidence>
<feature type="compositionally biased region" description="Basic and acidic residues" evidence="8">
    <location>
        <begin position="307"/>
        <end position="317"/>
    </location>
</feature>
<feature type="region of interest" description="Disordered" evidence="8">
    <location>
        <begin position="306"/>
        <end position="597"/>
    </location>
</feature>
<dbReference type="GO" id="GO:0006508">
    <property type="term" value="P:proteolysis"/>
    <property type="evidence" value="ECO:0007669"/>
    <property type="project" value="UniProtKB-KW"/>
</dbReference>
<keyword evidence="3" id="KW-0227">DNA damage</keyword>
<dbReference type="AlphaFoldDB" id="A0A9P6KE70"/>
<evidence type="ECO:0000256" key="2">
    <source>
        <dbReference type="ARBA" id="ARBA00022670"/>
    </source>
</evidence>
<evidence type="ECO:0000256" key="6">
    <source>
        <dbReference type="ARBA" id="ARBA00023125"/>
    </source>
</evidence>
<dbReference type="InterPro" id="IPR036590">
    <property type="entry name" value="SRAP-like"/>
</dbReference>
<keyword evidence="10" id="KW-1185">Reference proteome</keyword>
<dbReference type="GO" id="GO:0016829">
    <property type="term" value="F:lyase activity"/>
    <property type="evidence" value="ECO:0007669"/>
    <property type="project" value="UniProtKB-KW"/>
</dbReference>
<dbReference type="EMBL" id="JAABOA010001420">
    <property type="protein sequence ID" value="KAF9581588.1"/>
    <property type="molecule type" value="Genomic_DNA"/>
</dbReference>
<feature type="compositionally biased region" description="Basic and acidic residues" evidence="8">
    <location>
        <begin position="399"/>
        <end position="414"/>
    </location>
</feature>
<feature type="compositionally biased region" description="Acidic residues" evidence="8">
    <location>
        <begin position="346"/>
        <end position="364"/>
    </location>
</feature>
<feature type="compositionally biased region" description="Low complexity" evidence="8">
    <location>
        <begin position="536"/>
        <end position="553"/>
    </location>
</feature>
<evidence type="ECO:0000256" key="5">
    <source>
        <dbReference type="ARBA" id="ARBA00023124"/>
    </source>
</evidence>
<dbReference type="GO" id="GO:0003697">
    <property type="term" value="F:single-stranded DNA binding"/>
    <property type="evidence" value="ECO:0007669"/>
    <property type="project" value="InterPro"/>
</dbReference>
<dbReference type="Pfam" id="PF23625">
    <property type="entry name" value="UIM_2"/>
    <property type="match status" value="3"/>
</dbReference>
<dbReference type="GO" id="GO:0106300">
    <property type="term" value="P:protein-DNA covalent cross-linking repair"/>
    <property type="evidence" value="ECO:0007669"/>
    <property type="project" value="InterPro"/>
</dbReference>
<dbReference type="SMART" id="SM00726">
    <property type="entry name" value="UIM"/>
    <property type="match status" value="3"/>
</dbReference>
<proteinExistence type="inferred from homology"/>
<evidence type="ECO:0000256" key="1">
    <source>
        <dbReference type="ARBA" id="ARBA00008136"/>
    </source>
</evidence>
<sequence>MCGRTAQGLAPAQIRQHLDKTLPSKPAESWIDEDKYRTSYNVAPTRYQPIVRADAKTNSYVVHMMRWGLIPRHTTSMPDYSSVLKSINARDDSLFTGPTGKAMFSHSKNFKRCILLAEGFYEWRRRGKERVPFYTKRRDGNLMLMAAIYDVAQIQGQEEPMYTYATITTNASPQLDWLHDRMPVLIPNNDHEKIRAWLDPHLSWNSALETMLKPCDEFQEVKIDAKEDGDPTDKKTKSLYALETYQVDEKVNSVKNDSQEFTKPWISSSNKKTLSRFFMAKPATPRDPIKSPVVPKVLDNDDILFTPKEEVKGDGDKYVNSSQGSGSATLSSESPHKSDAQVKDEDTGDFDDFAFDEELSECDPDVSMRTAKPDEDEVLDPKLEGGILDNFNNDEEDEELRRIMELSRREHEQQLHQARSAYESPENSSTPIDQPDQEDDEMKKALELSRLQAIADGHNEFDPPIQGVLDQSEATETETSEAHIQSEADTEEELRRKEQEEFDRAIAASLQGDYENHDYDDKDTSLVGALTPPPQSSSTSGSASSMVSPGSDSMNPTTPTKKRKSSFGPQSIPPSPSGKKGKPNQAAKITDFFRQAQ</sequence>
<dbReference type="InterPro" id="IPR003738">
    <property type="entry name" value="SRAP"/>
</dbReference>
<dbReference type="OrthoDB" id="2111841at2759"/>
<organism evidence="9 10">
    <name type="scientific">Lunasporangiospora selenospora</name>
    <dbReference type="NCBI Taxonomy" id="979761"/>
    <lineage>
        <taxon>Eukaryota</taxon>
        <taxon>Fungi</taxon>
        <taxon>Fungi incertae sedis</taxon>
        <taxon>Mucoromycota</taxon>
        <taxon>Mortierellomycotina</taxon>
        <taxon>Mortierellomycetes</taxon>
        <taxon>Mortierellales</taxon>
        <taxon>Mortierellaceae</taxon>
        <taxon>Lunasporangiospora</taxon>
    </lineage>
</organism>
<feature type="compositionally biased region" description="Low complexity" evidence="8">
    <location>
        <begin position="321"/>
        <end position="333"/>
    </location>
</feature>